<dbReference type="STRING" id="559304.G8YBS4"/>
<dbReference type="Pfam" id="PF14580">
    <property type="entry name" value="LRR_9"/>
    <property type="match status" value="1"/>
</dbReference>
<keyword evidence="3" id="KW-0677">Repeat</keyword>
<comment type="similarity">
    <text evidence="5">Belongs to the U2 small nuclear ribonucleoprotein A family.</text>
</comment>
<proteinExistence type="inferred from homology"/>
<dbReference type="InterPro" id="IPR044640">
    <property type="entry name" value="RU2A"/>
</dbReference>
<dbReference type="GO" id="GO:0030620">
    <property type="term" value="F:U2 snRNA binding"/>
    <property type="evidence" value="ECO:0007669"/>
    <property type="project" value="InterPro"/>
</dbReference>
<evidence type="ECO:0000256" key="5">
    <source>
        <dbReference type="ARBA" id="ARBA00024196"/>
    </source>
</evidence>
<gene>
    <name evidence="7" type="primary">Piso0_002130</name>
    <name evidence="7" type="ORF">GNLVRS01_PISO0J05311g</name>
</gene>
<sequence length="233" mass="26467">MRLTPQVLTDAPIVINPEKKAVLSLRDLKIPYVENLGITRDSYEVIDFTGNELIELTNFPKLKKLHTLLAGRNSITYIDSESFAKCVPYLNSLVLVQNNISKFREMSSLSCLSKLENLSLMRNPIASDPNYRLFVIWLIPSLRILDFWKIKQKERERAKELFGESMDTASSFAKDLLGESYAVDSSNHSNGGLVEASVQRLSAEERSALLEKLEKTSDLEEIELIERTLRNVS</sequence>
<accession>G8YBS4</accession>
<dbReference type="Gene3D" id="3.80.10.10">
    <property type="entry name" value="Ribonuclease Inhibitor"/>
    <property type="match status" value="1"/>
</dbReference>
<dbReference type="GO" id="GO:0000398">
    <property type="term" value="P:mRNA splicing, via spliceosome"/>
    <property type="evidence" value="ECO:0007669"/>
    <property type="project" value="InterPro"/>
</dbReference>
<evidence type="ECO:0000256" key="1">
    <source>
        <dbReference type="ARBA" id="ARBA00004123"/>
    </source>
</evidence>
<keyword evidence="4" id="KW-0539">Nucleus</keyword>
<dbReference type="HOGENOM" id="CLU_061027_3_0_1"/>
<dbReference type="PANTHER" id="PTHR10552">
    <property type="entry name" value="U2 SMALL NUCLEAR RIBONUCLEOPROTEIN A"/>
    <property type="match status" value="1"/>
</dbReference>
<keyword evidence="8" id="KW-1185">Reference proteome</keyword>
<dbReference type="InParanoid" id="G8YBS4"/>
<dbReference type="GO" id="GO:0005686">
    <property type="term" value="C:U2 snRNP"/>
    <property type="evidence" value="ECO:0007669"/>
    <property type="project" value="TreeGrafter"/>
</dbReference>
<comment type="subcellular location">
    <subcellularLocation>
        <location evidence="1">Nucleus</location>
    </subcellularLocation>
</comment>
<evidence type="ECO:0000256" key="6">
    <source>
        <dbReference type="ARBA" id="ARBA00024238"/>
    </source>
</evidence>
<evidence type="ECO:0000313" key="7">
    <source>
        <dbReference type="EMBL" id="CCE82405.1"/>
    </source>
</evidence>
<dbReference type="EMBL" id="FO082050">
    <property type="protein sequence ID" value="CCE82405.1"/>
    <property type="molecule type" value="Genomic_DNA"/>
</dbReference>
<evidence type="ECO:0000256" key="2">
    <source>
        <dbReference type="ARBA" id="ARBA00022614"/>
    </source>
</evidence>
<organism evidence="7 8">
    <name type="scientific">Pichia sorbitophila (strain ATCC MYA-4447 / BCRC 22081 / CBS 7064 / NBRC 10061 / NRRL Y-12695)</name>
    <name type="common">Hybrid yeast</name>
    <dbReference type="NCBI Taxonomy" id="559304"/>
    <lineage>
        <taxon>Eukaryota</taxon>
        <taxon>Fungi</taxon>
        <taxon>Dikarya</taxon>
        <taxon>Ascomycota</taxon>
        <taxon>Saccharomycotina</taxon>
        <taxon>Pichiomycetes</taxon>
        <taxon>Debaryomycetaceae</taxon>
        <taxon>Millerozyma</taxon>
    </lineage>
</organism>
<dbReference type="OMA" id="CHLEDYR"/>
<name>G8YBS4_PICSO</name>
<dbReference type="PANTHER" id="PTHR10552:SF6">
    <property type="entry name" value="U2 SMALL NUCLEAR RIBONUCLEOPROTEIN A"/>
    <property type="match status" value="1"/>
</dbReference>
<protein>
    <recommendedName>
        <fullName evidence="6">U2 small nuclear ribonucleoprotein A'</fullName>
    </recommendedName>
</protein>
<keyword evidence="2" id="KW-0433">Leucine-rich repeat</keyword>
<reference evidence="7 8" key="1">
    <citation type="journal article" date="2012" name="G3 (Bethesda)">
        <title>Pichia sorbitophila, an interspecies yeast hybrid reveals early steps of genome resolution following polyploidization.</title>
        <authorList>
            <person name="Leh Louis V."/>
            <person name="Despons L."/>
            <person name="Friedrich A."/>
            <person name="Martin T."/>
            <person name="Durrens P."/>
            <person name="Casaregola S."/>
            <person name="Neuveglise C."/>
            <person name="Fairhead C."/>
            <person name="Marck C."/>
            <person name="Cruz J.A."/>
            <person name="Straub M.L."/>
            <person name="Kugler V."/>
            <person name="Sacerdot C."/>
            <person name="Uzunov Z."/>
            <person name="Thierry A."/>
            <person name="Weiss S."/>
            <person name="Bleykasten C."/>
            <person name="De Montigny J."/>
            <person name="Jacques N."/>
            <person name="Jung P."/>
            <person name="Lemaire M."/>
            <person name="Mallet S."/>
            <person name="Morel G."/>
            <person name="Richard G.F."/>
            <person name="Sarkar A."/>
            <person name="Savel G."/>
            <person name="Schacherer J."/>
            <person name="Seret M.L."/>
            <person name="Talla E."/>
            <person name="Samson G."/>
            <person name="Jubin C."/>
            <person name="Poulain J."/>
            <person name="Vacherie B."/>
            <person name="Barbe V."/>
            <person name="Pelletier E."/>
            <person name="Sherman D.J."/>
            <person name="Westhof E."/>
            <person name="Weissenbach J."/>
            <person name="Baret P.V."/>
            <person name="Wincker P."/>
            <person name="Gaillardin C."/>
            <person name="Dujon B."/>
            <person name="Souciet J.L."/>
        </authorList>
    </citation>
    <scope>NUCLEOTIDE SEQUENCE [LARGE SCALE GENOMIC DNA]</scope>
    <source>
        <strain evidence="8">ATCC MYA-4447 / BCRC 22081 / CBS 7064 / NBRC 10061 / NRRL Y-12695</strain>
    </source>
</reference>
<dbReference type="AlphaFoldDB" id="G8YBS4"/>
<evidence type="ECO:0000313" key="8">
    <source>
        <dbReference type="Proteomes" id="UP000005222"/>
    </source>
</evidence>
<dbReference type="Proteomes" id="UP000005222">
    <property type="component" value="Chromosome J"/>
</dbReference>
<dbReference type="SUPFAM" id="SSF52058">
    <property type="entry name" value="L domain-like"/>
    <property type="match status" value="1"/>
</dbReference>
<dbReference type="FunCoup" id="G8YBS4">
    <property type="interactions" value="2111"/>
</dbReference>
<evidence type="ECO:0000256" key="3">
    <source>
        <dbReference type="ARBA" id="ARBA00022737"/>
    </source>
</evidence>
<dbReference type="OrthoDB" id="433501at2759"/>
<dbReference type="eggNOG" id="KOG1644">
    <property type="taxonomic scope" value="Eukaryota"/>
</dbReference>
<evidence type="ECO:0000256" key="4">
    <source>
        <dbReference type="ARBA" id="ARBA00023242"/>
    </source>
</evidence>
<dbReference type="InterPro" id="IPR032675">
    <property type="entry name" value="LRR_dom_sf"/>
</dbReference>